<dbReference type="Proteomes" id="UP001454036">
    <property type="component" value="Unassembled WGS sequence"/>
</dbReference>
<comment type="caution">
    <text evidence="2">The sequence shown here is derived from an EMBL/GenBank/DDBJ whole genome shotgun (WGS) entry which is preliminary data.</text>
</comment>
<evidence type="ECO:0000313" key="2">
    <source>
        <dbReference type="EMBL" id="GAA0156222.1"/>
    </source>
</evidence>
<evidence type="ECO:0000256" key="1">
    <source>
        <dbReference type="SAM" id="MobiDB-lite"/>
    </source>
</evidence>
<dbReference type="PANTHER" id="PTHR33386">
    <property type="entry name" value="OS02G0740600 PROTEIN"/>
    <property type="match status" value="1"/>
</dbReference>
<gene>
    <name evidence="2" type="ORF">LIER_13762</name>
</gene>
<organism evidence="2 3">
    <name type="scientific">Lithospermum erythrorhizon</name>
    <name type="common">Purple gromwell</name>
    <name type="synonym">Lithospermum officinale var. erythrorhizon</name>
    <dbReference type="NCBI Taxonomy" id="34254"/>
    <lineage>
        <taxon>Eukaryota</taxon>
        <taxon>Viridiplantae</taxon>
        <taxon>Streptophyta</taxon>
        <taxon>Embryophyta</taxon>
        <taxon>Tracheophyta</taxon>
        <taxon>Spermatophyta</taxon>
        <taxon>Magnoliopsida</taxon>
        <taxon>eudicotyledons</taxon>
        <taxon>Gunneridae</taxon>
        <taxon>Pentapetalae</taxon>
        <taxon>asterids</taxon>
        <taxon>lamiids</taxon>
        <taxon>Boraginales</taxon>
        <taxon>Boraginaceae</taxon>
        <taxon>Boraginoideae</taxon>
        <taxon>Lithospermeae</taxon>
        <taxon>Lithospermum</taxon>
    </lineage>
</organism>
<name>A0AAV3Q1W0_LITER</name>
<feature type="region of interest" description="Disordered" evidence="1">
    <location>
        <begin position="1"/>
        <end position="52"/>
    </location>
</feature>
<evidence type="ECO:0000313" key="3">
    <source>
        <dbReference type="Proteomes" id="UP001454036"/>
    </source>
</evidence>
<reference evidence="2 3" key="1">
    <citation type="submission" date="2024-01" db="EMBL/GenBank/DDBJ databases">
        <title>The complete chloroplast genome sequence of Lithospermum erythrorhizon: insights into the phylogenetic relationship among Boraginaceae species and the maternal lineages of purple gromwells.</title>
        <authorList>
            <person name="Okada T."/>
            <person name="Watanabe K."/>
        </authorList>
    </citation>
    <scope>NUCLEOTIDE SEQUENCE [LARGE SCALE GENOMIC DNA]</scope>
</reference>
<keyword evidence="3" id="KW-1185">Reference proteome</keyword>
<accession>A0AAV3Q1W0</accession>
<proteinExistence type="predicted"/>
<dbReference type="EMBL" id="BAABME010002812">
    <property type="protein sequence ID" value="GAA0156222.1"/>
    <property type="molecule type" value="Genomic_DNA"/>
</dbReference>
<dbReference type="PANTHER" id="PTHR33386:SF5">
    <property type="entry name" value="OS02G0740600 PROTEIN"/>
    <property type="match status" value="1"/>
</dbReference>
<dbReference type="AlphaFoldDB" id="A0AAV3Q1W0"/>
<sequence>MTFMENPWGRKKNMGSTKRLGDPSPKLTKKMSEKFGKTKEVASSGMKKMKEGTSNGVSWIKVKMNKNKLFQKK</sequence>
<feature type="compositionally biased region" description="Basic and acidic residues" evidence="1">
    <location>
        <begin position="30"/>
        <end position="40"/>
    </location>
</feature>
<protein>
    <submittedName>
        <fullName evidence="2">Uncharacterized protein</fullName>
    </submittedName>
</protein>